<dbReference type="SUPFAM" id="SSF46689">
    <property type="entry name" value="Homeodomain-like"/>
    <property type="match status" value="1"/>
</dbReference>
<feature type="compositionally biased region" description="Basic and acidic residues" evidence="1">
    <location>
        <begin position="104"/>
        <end position="114"/>
    </location>
</feature>
<dbReference type="RefSeq" id="XP_019037694.1">
    <property type="nucleotide sequence ID" value="XM_019185096.1"/>
</dbReference>
<dbReference type="Proteomes" id="UP000094112">
    <property type="component" value="Unassembled WGS sequence"/>
</dbReference>
<feature type="region of interest" description="Disordered" evidence="1">
    <location>
        <begin position="1"/>
        <end position="174"/>
    </location>
</feature>
<dbReference type="InterPro" id="IPR009057">
    <property type="entry name" value="Homeodomain-like_sf"/>
</dbReference>
<dbReference type="GeneID" id="30202342"/>
<feature type="compositionally biased region" description="Polar residues" evidence="1">
    <location>
        <begin position="123"/>
        <end position="136"/>
    </location>
</feature>
<evidence type="ECO:0000313" key="3">
    <source>
        <dbReference type="Proteomes" id="UP000094112"/>
    </source>
</evidence>
<evidence type="ECO:0008006" key="4">
    <source>
        <dbReference type="Google" id="ProtNLM"/>
    </source>
</evidence>
<protein>
    <recommendedName>
        <fullName evidence="4">SWIRM domain-containing protein</fullName>
    </recommendedName>
</protein>
<dbReference type="AlphaFoldDB" id="A0A1E3P0P8"/>
<gene>
    <name evidence="2" type="ORF">WICANDRAFT_80622</name>
</gene>
<reference evidence="2 3" key="1">
    <citation type="journal article" date="2016" name="Proc. Natl. Acad. Sci. U.S.A.">
        <title>Comparative genomics of biotechnologically important yeasts.</title>
        <authorList>
            <person name="Riley R."/>
            <person name="Haridas S."/>
            <person name="Wolfe K.H."/>
            <person name="Lopes M.R."/>
            <person name="Hittinger C.T."/>
            <person name="Goeker M."/>
            <person name="Salamov A.A."/>
            <person name="Wisecaver J.H."/>
            <person name="Long T.M."/>
            <person name="Calvey C.H."/>
            <person name="Aerts A.L."/>
            <person name="Barry K.W."/>
            <person name="Choi C."/>
            <person name="Clum A."/>
            <person name="Coughlan A.Y."/>
            <person name="Deshpande S."/>
            <person name="Douglass A.P."/>
            <person name="Hanson S.J."/>
            <person name="Klenk H.-P."/>
            <person name="LaButti K.M."/>
            <person name="Lapidus A."/>
            <person name="Lindquist E.A."/>
            <person name="Lipzen A.M."/>
            <person name="Meier-Kolthoff J.P."/>
            <person name="Ohm R.A."/>
            <person name="Otillar R.P."/>
            <person name="Pangilinan J.L."/>
            <person name="Peng Y."/>
            <person name="Rokas A."/>
            <person name="Rosa C.A."/>
            <person name="Scheuner C."/>
            <person name="Sibirny A.A."/>
            <person name="Slot J.C."/>
            <person name="Stielow J.B."/>
            <person name="Sun H."/>
            <person name="Kurtzman C.P."/>
            <person name="Blackwell M."/>
            <person name="Grigoriev I.V."/>
            <person name="Jeffries T.W."/>
        </authorList>
    </citation>
    <scope>NUCLEOTIDE SEQUENCE [LARGE SCALE GENOMIC DNA]</scope>
    <source>
        <strain evidence="3">ATCC 58044 / CBS 1984 / NCYC 433 / NRRL Y-366-8</strain>
    </source>
</reference>
<evidence type="ECO:0000256" key="1">
    <source>
        <dbReference type="SAM" id="MobiDB-lite"/>
    </source>
</evidence>
<keyword evidence="3" id="KW-1185">Reference proteome</keyword>
<feature type="compositionally biased region" description="Low complexity" evidence="1">
    <location>
        <begin position="91"/>
        <end position="103"/>
    </location>
</feature>
<feature type="compositionally biased region" description="Basic and acidic residues" evidence="1">
    <location>
        <begin position="1"/>
        <end position="10"/>
    </location>
</feature>
<accession>A0A1E3P0P8</accession>
<dbReference type="InterPro" id="IPR036388">
    <property type="entry name" value="WH-like_DNA-bd_sf"/>
</dbReference>
<dbReference type="Gene3D" id="1.10.10.10">
    <property type="entry name" value="Winged helix-like DNA-binding domain superfamily/Winged helix DNA-binding domain"/>
    <property type="match status" value="1"/>
</dbReference>
<evidence type="ECO:0000313" key="2">
    <source>
        <dbReference type="EMBL" id="ODQ58487.1"/>
    </source>
</evidence>
<dbReference type="EMBL" id="KV454212">
    <property type="protein sequence ID" value="ODQ58487.1"/>
    <property type="molecule type" value="Genomic_DNA"/>
</dbReference>
<name>A0A1E3P0P8_WICAA</name>
<organism evidence="2 3">
    <name type="scientific">Wickerhamomyces anomalus (strain ATCC 58044 / CBS 1984 / NCYC 433 / NRRL Y-366-8)</name>
    <name type="common">Yeast</name>
    <name type="synonym">Hansenula anomala</name>
    <dbReference type="NCBI Taxonomy" id="683960"/>
    <lineage>
        <taxon>Eukaryota</taxon>
        <taxon>Fungi</taxon>
        <taxon>Dikarya</taxon>
        <taxon>Ascomycota</taxon>
        <taxon>Saccharomycotina</taxon>
        <taxon>Saccharomycetes</taxon>
        <taxon>Phaffomycetales</taxon>
        <taxon>Wickerhamomycetaceae</taxon>
        <taxon>Wickerhamomyces</taxon>
    </lineage>
</organism>
<sequence>MTDREADSPQRRAKLLSPPISPEGKLAAQKRRLDETEASSTQAKDSEWMEIKPQPAKKKQIMNFLGAYNLPQLKKNSTKSKPSKKSPPAPSSSSSSSSSSTPSDKSEESKKEEELNIEEASVDGSQKASKNSTENVASREYDTRSKKKTSPSTSTPSSLSSSASTSEANTDEVTDLKEKLVEAKNNGEKGEFLRLSTVSLIHDLPLEDIPNFEPKIELNDEEFLKIIKKLGLTYKLEDGETKETTIKNVLKLTDQQFIETNKRFFAEKARRTYNEQTFKKTDAQRACKIDVNKTSKLYEIYQACDALDDDLFRY</sequence>
<feature type="compositionally biased region" description="Low complexity" evidence="1">
    <location>
        <begin position="150"/>
        <end position="166"/>
    </location>
</feature>
<dbReference type="OrthoDB" id="5598695at2759"/>
<dbReference type="STRING" id="683960.A0A1E3P0P8"/>
<proteinExistence type="predicted"/>